<evidence type="ECO:0000256" key="4">
    <source>
        <dbReference type="ARBA" id="ARBA00022500"/>
    </source>
</evidence>
<keyword evidence="2" id="KW-1003">Cell membrane</keyword>
<dbReference type="Gene3D" id="1.10.287.950">
    <property type="entry name" value="Methyl-accepting chemotaxis protein"/>
    <property type="match status" value="1"/>
</dbReference>
<dbReference type="InterPro" id="IPR004089">
    <property type="entry name" value="MCPsignal_dom"/>
</dbReference>
<evidence type="ECO:0000256" key="12">
    <source>
        <dbReference type="SAM" id="Phobius"/>
    </source>
</evidence>
<dbReference type="Pfam" id="PF00015">
    <property type="entry name" value="MCPsignal"/>
    <property type="match status" value="1"/>
</dbReference>
<keyword evidence="3" id="KW-0488">Methylation</keyword>
<reference evidence="15" key="2">
    <citation type="submission" date="2021-04" db="EMBL/GenBank/DDBJ databases">
        <authorList>
            <person name="Gilroy R."/>
        </authorList>
    </citation>
    <scope>NUCLEOTIDE SEQUENCE</scope>
    <source>
        <strain evidence="15">1193</strain>
    </source>
</reference>
<evidence type="ECO:0000256" key="9">
    <source>
        <dbReference type="ARBA" id="ARBA00029447"/>
    </source>
</evidence>
<keyword evidence="4" id="KW-0145">Chemotaxis</keyword>
<comment type="similarity">
    <text evidence="9">Belongs to the methyl-accepting chemotaxis (MCP) protein family.</text>
</comment>
<dbReference type="FunFam" id="1.10.287.950:FF:000001">
    <property type="entry name" value="Methyl-accepting chemotaxis sensory transducer"/>
    <property type="match status" value="1"/>
</dbReference>
<feature type="domain" description="Methyl-accepting transducer" evidence="13">
    <location>
        <begin position="275"/>
        <end position="504"/>
    </location>
</feature>
<dbReference type="PANTHER" id="PTHR43531">
    <property type="entry name" value="PROTEIN ICFG"/>
    <property type="match status" value="1"/>
</dbReference>
<evidence type="ECO:0000256" key="8">
    <source>
        <dbReference type="ARBA" id="ARBA00023224"/>
    </source>
</evidence>
<dbReference type="GO" id="GO:0004888">
    <property type="term" value="F:transmembrane signaling receptor activity"/>
    <property type="evidence" value="ECO:0007669"/>
    <property type="project" value="TreeGrafter"/>
</dbReference>
<dbReference type="EMBL" id="DXFC01000308">
    <property type="protein sequence ID" value="HIX62620.1"/>
    <property type="molecule type" value="Genomic_DNA"/>
</dbReference>
<keyword evidence="5 12" id="KW-0812">Transmembrane</keyword>
<evidence type="ECO:0000256" key="7">
    <source>
        <dbReference type="ARBA" id="ARBA00023136"/>
    </source>
</evidence>
<dbReference type="SUPFAM" id="SSF58104">
    <property type="entry name" value="Methyl-accepting chemotaxis protein (MCP) signaling domain"/>
    <property type="match status" value="1"/>
</dbReference>
<sequence length="571" mass="62081">MTFTIKSRLILLITLMLFLLAGTGLTGLAGMNSVNRTADLLYHESLQGAQQLATLNELVRETIQELSLSSQHDPALPVSALHDHPIQLHLTNVEGNLARIDTLWASLINRERSTEATALAELFDQQYQRLVDNGIRPALQRFADNDFNTANEIVFVEAMTPFRILVSTLQALIAQQDYEAAASYQEAVDRAHRLRTLVIATVIVGILLGSVLGWLLMQRILQPLARTRHHLQQMAEGNLADDIQADGRDEVGEILLVLADSRDKIRGLIIDIQSSAESISTASTQIATGNNDLAQRTELQASSLQETAASMEQVAATVKNNTDHTSQANQLAQVASRSADTGGQRAREAIERMHEMARSSEEISSIISLINGIAFQTNILALNASVEAARAGEQGRGFAVVAGEVRSLAQRSADAAKQIQALIDHNSNVVQAGSELVESVGLTIEEIVENISRVSTLMEEVSRASNEQTMATEQVNVAINQMDEVTQQNAALVEQTATASASLEDQARDLANAVRFFRVGMTHEANSTSSEPLVTPALRPQRQAKSDTPAPPGNLAQLTNSRHEEAEWESF</sequence>
<feature type="domain" description="HAMP" evidence="14">
    <location>
        <begin position="218"/>
        <end position="270"/>
    </location>
</feature>
<evidence type="ECO:0000313" key="16">
    <source>
        <dbReference type="Proteomes" id="UP000824248"/>
    </source>
</evidence>
<dbReference type="PANTHER" id="PTHR43531:SF14">
    <property type="entry name" value="METHYL-ACCEPTING CHEMOTAXIS PROTEIN I-RELATED"/>
    <property type="match status" value="1"/>
</dbReference>
<dbReference type="InterPro" id="IPR051310">
    <property type="entry name" value="MCP_chemotaxis"/>
</dbReference>
<dbReference type="Pfam" id="PF00672">
    <property type="entry name" value="HAMP"/>
    <property type="match status" value="1"/>
</dbReference>
<keyword evidence="7 12" id="KW-0472">Membrane</keyword>
<evidence type="ECO:0000256" key="6">
    <source>
        <dbReference type="ARBA" id="ARBA00022989"/>
    </source>
</evidence>
<keyword evidence="6 12" id="KW-1133">Transmembrane helix</keyword>
<dbReference type="InterPro" id="IPR003122">
    <property type="entry name" value="Tar_rcpt_lig-bd"/>
</dbReference>
<keyword evidence="8 10" id="KW-0807">Transducer</keyword>
<dbReference type="InterPro" id="IPR003660">
    <property type="entry name" value="HAMP_dom"/>
</dbReference>
<evidence type="ECO:0000256" key="10">
    <source>
        <dbReference type="PROSITE-ProRule" id="PRU00284"/>
    </source>
</evidence>
<dbReference type="GO" id="GO:0006935">
    <property type="term" value="P:chemotaxis"/>
    <property type="evidence" value="ECO:0007669"/>
    <property type="project" value="UniProtKB-KW"/>
</dbReference>
<dbReference type="GO" id="GO:0005886">
    <property type="term" value="C:plasma membrane"/>
    <property type="evidence" value="ECO:0007669"/>
    <property type="project" value="UniProtKB-SubCell"/>
</dbReference>
<evidence type="ECO:0000259" key="14">
    <source>
        <dbReference type="PROSITE" id="PS50885"/>
    </source>
</evidence>
<organism evidence="15 16">
    <name type="scientific">Candidatus Halomonas stercoripullorum</name>
    <dbReference type="NCBI Taxonomy" id="2838617"/>
    <lineage>
        <taxon>Bacteria</taxon>
        <taxon>Pseudomonadati</taxon>
        <taxon>Pseudomonadota</taxon>
        <taxon>Gammaproteobacteria</taxon>
        <taxon>Oceanospirillales</taxon>
        <taxon>Halomonadaceae</taxon>
        <taxon>Halomonas</taxon>
    </lineage>
</organism>
<dbReference type="SMART" id="SM00283">
    <property type="entry name" value="MA"/>
    <property type="match status" value="1"/>
</dbReference>
<comment type="subcellular location">
    <subcellularLocation>
        <location evidence="1">Cell membrane</location>
        <topology evidence="1">Multi-pass membrane protein</topology>
    </subcellularLocation>
</comment>
<proteinExistence type="inferred from homology"/>
<protein>
    <submittedName>
        <fullName evidence="15">Tar ligand binding domain-containing protein</fullName>
    </submittedName>
</protein>
<evidence type="ECO:0000256" key="2">
    <source>
        <dbReference type="ARBA" id="ARBA00022475"/>
    </source>
</evidence>
<dbReference type="AlphaFoldDB" id="A0A9D2B678"/>
<comment type="caution">
    <text evidence="15">The sequence shown here is derived from an EMBL/GenBank/DDBJ whole genome shotgun (WGS) entry which is preliminary data.</text>
</comment>
<evidence type="ECO:0000256" key="11">
    <source>
        <dbReference type="SAM" id="MobiDB-lite"/>
    </source>
</evidence>
<evidence type="ECO:0000256" key="1">
    <source>
        <dbReference type="ARBA" id="ARBA00004651"/>
    </source>
</evidence>
<dbReference type="GO" id="GO:0007165">
    <property type="term" value="P:signal transduction"/>
    <property type="evidence" value="ECO:0007669"/>
    <property type="project" value="UniProtKB-KW"/>
</dbReference>
<dbReference type="Pfam" id="PF02203">
    <property type="entry name" value="TarH"/>
    <property type="match status" value="1"/>
</dbReference>
<accession>A0A9D2B678</accession>
<feature type="transmembrane region" description="Helical" evidence="12">
    <location>
        <begin position="197"/>
        <end position="217"/>
    </location>
</feature>
<dbReference type="SMART" id="SM00304">
    <property type="entry name" value="HAMP"/>
    <property type="match status" value="1"/>
</dbReference>
<evidence type="ECO:0000256" key="5">
    <source>
        <dbReference type="ARBA" id="ARBA00022692"/>
    </source>
</evidence>
<dbReference type="CDD" id="cd06225">
    <property type="entry name" value="HAMP"/>
    <property type="match status" value="1"/>
</dbReference>
<dbReference type="PROSITE" id="PS50111">
    <property type="entry name" value="CHEMOTAXIS_TRANSDUC_2"/>
    <property type="match status" value="1"/>
</dbReference>
<name>A0A9D2B678_9GAMM</name>
<gene>
    <name evidence="15" type="ORF">H9854_10350</name>
</gene>
<evidence type="ECO:0000313" key="15">
    <source>
        <dbReference type="EMBL" id="HIX62620.1"/>
    </source>
</evidence>
<reference evidence="15" key="1">
    <citation type="journal article" date="2021" name="PeerJ">
        <title>Extensive microbial diversity within the chicken gut microbiome revealed by metagenomics and culture.</title>
        <authorList>
            <person name="Gilroy R."/>
            <person name="Ravi A."/>
            <person name="Getino M."/>
            <person name="Pursley I."/>
            <person name="Horton D.L."/>
            <person name="Alikhan N.F."/>
            <person name="Baker D."/>
            <person name="Gharbi K."/>
            <person name="Hall N."/>
            <person name="Watson M."/>
            <person name="Adriaenssens E.M."/>
            <person name="Foster-Nyarko E."/>
            <person name="Jarju S."/>
            <person name="Secka A."/>
            <person name="Antonio M."/>
            <person name="Oren A."/>
            <person name="Chaudhuri R.R."/>
            <person name="La Ragione R."/>
            <person name="Hildebrand F."/>
            <person name="Pallen M.J."/>
        </authorList>
    </citation>
    <scope>NUCLEOTIDE SEQUENCE</scope>
    <source>
        <strain evidence="15">1193</strain>
    </source>
</reference>
<evidence type="ECO:0000256" key="3">
    <source>
        <dbReference type="ARBA" id="ARBA00022481"/>
    </source>
</evidence>
<evidence type="ECO:0000259" key="13">
    <source>
        <dbReference type="PROSITE" id="PS50111"/>
    </source>
</evidence>
<feature type="region of interest" description="Disordered" evidence="11">
    <location>
        <begin position="524"/>
        <end position="571"/>
    </location>
</feature>
<dbReference type="PROSITE" id="PS50885">
    <property type="entry name" value="HAMP"/>
    <property type="match status" value="1"/>
</dbReference>
<dbReference type="CDD" id="cd11386">
    <property type="entry name" value="MCP_signal"/>
    <property type="match status" value="1"/>
</dbReference>
<dbReference type="Proteomes" id="UP000824248">
    <property type="component" value="Unassembled WGS sequence"/>
</dbReference>